<organism evidence="2 3">
    <name type="scientific">Aromia moschata</name>
    <dbReference type="NCBI Taxonomy" id="1265417"/>
    <lineage>
        <taxon>Eukaryota</taxon>
        <taxon>Metazoa</taxon>
        <taxon>Ecdysozoa</taxon>
        <taxon>Arthropoda</taxon>
        <taxon>Hexapoda</taxon>
        <taxon>Insecta</taxon>
        <taxon>Pterygota</taxon>
        <taxon>Neoptera</taxon>
        <taxon>Endopterygota</taxon>
        <taxon>Coleoptera</taxon>
        <taxon>Polyphaga</taxon>
        <taxon>Cucujiformia</taxon>
        <taxon>Chrysomeloidea</taxon>
        <taxon>Cerambycidae</taxon>
        <taxon>Cerambycinae</taxon>
        <taxon>Callichromatini</taxon>
        <taxon>Aromia</taxon>
    </lineage>
</organism>
<dbReference type="InterPro" id="IPR011009">
    <property type="entry name" value="Kinase-like_dom_sf"/>
</dbReference>
<dbReference type="InterPro" id="IPR004119">
    <property type="entry name" value="EcKL"/>
</dbReference>
<sequence>MEVQLSPGQSNAIDRIAEEEGFEDFDVTTNAGSLKGDNYMGVITKVGVKNHRKKLDLILKSASSNVKLREIVPIRKAFVREITIYETVFPAFDEFLKENGCPEGFSGHPKVYGTCNEENEEFLLLENLKEIGYDLWERTTPMDWDHVALVLKEYGKFHAISLAMKEKNPEIYDKLTKDLTNVFARDGQDQDEMKEIIEREARKALSNGIKAVKGNRKAEEAMEKFSDTIFQFFQELQMPENHLVLLHGDCWCNNLLFKYEDPKTKRPSKVCLIDWQLSVKGSPAVDLSYFLFTCAPKEILADHQKYLKIYHDAASETLRNVGCDPNTVFPFALLEKHWRKYAKFGVYLAVMVLKLMLSEKSEVPDLTEAADAGKSFLEGISYDSVNNDDYNRRLLDVVVVCVENDWL</sequence>
<feature type="domain" description="CHK kinase-like" evidence="1">
    <location>
        <begin position="123"/>
        <end position="320"/>
    </location>
</feature>
<dbReference type="SMART" id="SM00587">
    <property type="entry name" value="CHK"/>
    <property type="match status" value="1"/>
</dbReference>
<keyword evidence="3" id="KW-1185">Reference proteome</keyword>
<name>A0AAV8XUC8_9CUCU</name>
<protein>
    <recommendedName>
        <fullName evidence="1">CHK kinase-like domain-containing protein</fullName>
    </recommendedName>
</protein>
<gene>
    <name evidence="2" type="ORF">NQ318_013353</name>
</gene>
<evidence type="ECO:0000259" key="1">
    <source>
        <dbReference type="SMART" id="SM00587"/>
    </source>
</evidence>
<dbReference type="Proteomes" id="UP001162162">
    <property type="component" value="Unassembled WGS sequence"/>
</dbReference>
<evidence type="ECO:0000313" key="2">
    <source>
        <dbReference type="EMBL" id="KAJ8942640.1"/>
    </source>
</evidence>
<dbReference type="Gene3D" id="3.90.1200.10">
    <property type="match status" value="1"/>
</dbReference>
<evidence type="ECO:0000313" key="3">
    <source>
        <dbReference type="Proteomes" id="UP001162162"/>
    </source>
</evidence>
<dbReference type="PANTHER" id="PTHR11012:SF30">
    <property type="entry name" value="PROTEIN KINASE-LIKE DOMAIN-CONTAINING"/>
    <property type="match status" value="1"/>
</dbReference>
<dbReference type="AlphaFoldDB" id="A0AAV8XUC8"/>
<comment type="caution">
    <text evidence="2">The sequence shown here is derived from an EMBL/GenBank/DDBJ whole genome shotgun (WGS) entry which is preliminary data.</text>
</comment>
<dbReference type="SUPFAM" id="SSF56112">
    <property type="entry name" value="Protein kinase-like (PK-like)"/>
    <property type="match status" value="1"/>
</dbReference>
<dbReference type="PANTHER" id="PTHR11012">
    <property type="entry name" value="PROTEIN KINASE-LIKE DOMAIN-CONTAINING"/>
    <property type="match status" value="1"/>
</dbReference>
<accession>A0AAV8XUC8</accession>
<dbReference type="Pfam" id="PF02958">
    <property type="entry name" value="EcKL"/>
    <property type="match status" value="1"/>
</dbReference>
<reference evidence="2" key="1">
    <citation type="journal article" date="2023" name="Insect Mol. Biol.">
        <title>Genome sequencing provides insights into the evolution of gene families encoding plant cell wall-degrading enzymes in longhorned beetles.</title>
        <authorList>
            <person name="Shin N.R."/>
            <person name="Okamura Y."/>
            <person name="Kirsch R."/>
            <person name="Pauchet Y."/>
        </authorList>
    </citation>
    <scope>NUCLEOTIDE SEQUENCE</scope>
    <source>
        <strain evidence="2">AMC_N1</strain>
    </source>
</reference>
<proteinExistence type="predicted"/>
<dbReference type="InterPro" id="IPR015897">
    <property type="entry name" value="CHK_kinase-like"/>
</dbReference>
<dbReference type="EMBL" id="JAPWTK010000318">
    <property type="protein sequence ID" value="KAJ8942640.1"/>
    <property type="molecule type" value="Genomic_DNA"/>
</dbReference>